<gene>
    <name evidence="3" type="ORF">BDZ83DRAFT_336112</name>
</gene>
<reference evidence="3" key="1">
    <citation type="submission" date="2021-12" db="EMBL/GenBank/DDBJ databases">
        <title>Comparative genomics, transcriptomics and evolutionary studies reveal genomic signatures of adaptation to plant cell wall in hemibiotrophic fungi.</title>
        <authorList>
            <consortium name="DOE Joint Genome Institute"/>
            <person name="Baroncelli R."/>
            <person name="Diaz J.F."/>
            <person name="Benocci T."/>
            <person name="Peng M."/>
            <person name="Battaglia E."/>
            <person name="Haridas S."/>
            <person name="Andreopoulos W."/>
            <person name="Labutti K."/>
            <person name="Pangilinan J."/>
            <person name="Floch G.L."/>
            <person name="Makela M.R."/>
            <person name="Henrissat B."/>
            <person name="Grigoriev I.V."/>
            <person name="Crouch J.A."/>
            <person name="De Vries R.P."/>
            <person name="Sukno S.A."/>
            <person name="Thon M.R."/>
        </authorList>
    </citation>
    <scope>NUCLEOTIDE SEQUENCE</scope>
    <source>
        <strain evidence="3">CBS 112980</strain>
    </source>
</reference>
<organism evidence="3 4">
    <name type="scientific">Glomerella acutata</name>
    <name type="common">Colletotrichum acutatum</name>
    <dbReference type="NCBI Taxonomy" id="27357"/>
    <lineage>
        <taxon>Eukaryota</taxon>
        <taxon>Fungi</taxon>
        <taxon>Dikarya</taxon>
        <taxon>Ascomycota</taxon>
        <taxon>Pezizomycotina</taxon>
        <taxon>Sordariomycetes</taxon>
        <taxon>Hypocreomycetidae</taxon>
        <taxon>Glomerellales</taxon>
        <taxon>Glomerellaceae</taxon>
        <taxon>Colletotrichum</taxon>
        <taxon>Colletotrichum acutatum species complex</taxon>
    </lineage>
</organism>
<dbReference type="RefSeq" id="XP_060370858.1">
    <property type="nucleotide sequence ID" value="XM_060502449.1"/>
</dbReference>
<evidence type="ECO:0000313" key="4">
    <source>
        <dbReference type="Proteomes" id="UP001244207"/>
    </source>
</evidence>
<dbReference type="GeneID" id="85386348"/>
<feature type="transmembrane region" description="Helical" evidence="2">
    <location>
        <begin position="43"/>
        <end position="65"/>
    </location>
</feature>
<feature type="region of interest" description="Disordered" evidence="1">
    <location>
        <begin position="1"/>
        <end position="36"/>
    </location>
</feature>
<evidence type="ECO:0000256" key="2">
    <source>
        <dbReference type="SAM" id="Phobius"/>
    </source>
</evidence>
<feature type="transmembrane region" description="Helical" evidence="2">
    <location>
        <begin position="77"/>
        <end position="94"/>
    </location>
</feature>
<keyword evidence="4" id="KW-1185">Reference proteome</keyword>
<keyword evidence="2" id="KW-0812">Transmembrane</keyword>
<comment type="caution">
    <text evidence="3">The sequence shown here is derived from an EMBL/GenBank/DDBJ whole genome shotgun (WGS) entry which is preliminary data.</text>
</comment>
<feature type="compositionally biased region" description="Basic and acidic residues" evidence="1">
    <location>
        <begin position="1"/>
        <end position="13"/>
    </location>
</feature>
<proteinExistence type="predicted"/>
<keyword evidence="2" id="KW-0472">Membrane</keyword>
<dbReference type="AlphaFoldDB" id="A0AAD8XP05"/>
<evidence type="ECO:0000313" key="3">
    <source>
        <dbReference type="EMBL" id="KAK1730803.1"/>
    </source>
</evidence>
<accession>A0AAD8XP05</accession>
<evidence type="ECO:0000256" key="1">
    <source>
        <dbReference type="SAM" id="MobiDB-lite"/>
    </source>
</evidence>
<keyword evidence="2" id="KW-1133">Transmembrane helix</keyword>
<dbReference type="Proteomes" id="UP001244207">
    <property type="component" value="Unassembled WGS sequence"/>
</dbReference>
<name>A0AAD8XP05_GLOAC</name>
<sequence>MQEKEKKRAHDTKTCPPRQKQTTIWTGIKGSQRPRQNVPRHRLFLTRFFLHLLLINLSLLIQQPVGQGQGHKSKLKGTRQVILLLMSKVFCFFCKHRGRSISRSAMPDV</sequence>
<protein>
    <submittedName>
        <fullName evidence="3">Uncharacterized protein</fullName>
    </submittedName>
</protein>
<dbReference type="EMBL" id="JAHMHS010000005">
    <property type="protein sequence ID" value="KAK1730803.1"/>
    <property type="molecule type" value="Genomic_DNA"/>
</dbReference>